<feature type="transmembrane region" description="Helical" evidence="1">
    <location>
        <begin position="362"/>
        <end position="382"/>
    </location>
</feature>
<comment type="caution">
    <text evidence="2">The sequence shown here is derived from an EMBL/GenBank/DDBJ whole genome shotgun (WGS) entry which is preliminary data.</text>
</comment>
<feature type="transmembrane region" description="Helical" evidence="1">
    <location>
        <begin position="253"/>
        <end position="279"/>
    </location>
</feature>
<reference evidence="2 3" key="1">
    <citation type="journal article" date="2015" name="Genome Biol.">
        <title>Comparative genomics of Steinernema reveals deeply conserved gene regulatory networks.</title>
        <authorList>
            <person name="Dillman A.R."/>
            <person name="Macchietto M."/>
            <person name="Porter C.F."/>
            <person name="Rogers A."/>
            <person name="Williams B."/>
            <person name="Antoshechkin I."/>
            <person name="Lee M.M."/>
            <person name="Goodwin Z."/>
            <person name="Lu X."/>
            <person name="Lewis E.E."/>
            <person name="Goodrich-Blair H."/>
            <person name="Stock S.P."/>
            <person name="Adams B.J."/>
            <person name="Sternberg P.W."/>
            <person name="Mortazavi A."/>
        </authorList>
    </citation>
    <scope>NUCLEOTIDE SEQUENCE [LARGE SCALE GENOMIC DNA]</scope>
    <source>
        <strain evidence="2 3">ALL</strain>
    </source>
</reference>
<dbReference type="AlphaFoldDB" id="A0A4U5P1K7"/>
<accession>A0A4U5P1K7</accession>
<feature type="transmembrane region" description="Helical" evidence="1">
    <location>
        <begin position="323"/>
        <end position="342"/>
    </location>
</feature>
<keyword evidence="1" id="KW-1133">Transmembrane helix</keyword>
<evidence type="ECO:0008006" key="4">
    <source>
        <dbReference type="Google" id="ProtNLM"/>
    </source>
</evidence>
<dbReference type="EMBL" id="AZBU02000003">
    <property type="protein sequence ID" value="TKR89879.1"/>
    <property type="molecule type" value="Genomic_DNA"/>
</dbReference>
<feature type="transmembrane region" description="Helical" evidence="1">
    <location>
        <begin position="432"/>
        <end position="450"/>
    </location>
</feature>
<feature type="transmembrane region" description="Helical" evidence="1">
    <location>
        <begin position="158"/>
        <end position="182"/>
    </location>
</feature>
<evidence type="ECO:0000313" key="3">
    <source>
        <dbReference type="Proteomes" id="UP000298663"/>
    </source>
</evidence>
<protein>
    <recommendedName>
        <fullName evidence="4">Gustatory receptor</fullName>
    </recommendedName>
</protein>
<reference evidence="2 3" key="2">
    <citation type="journal article" date="2019" name="G3 (Bethesda)">
        <title>Hybrid Assembly of the Genome of the Entomopathogenic Nematode Steinernema carpocapsae Identifies the X-Chromosome.</title>
        <authorList>
            <person name="Serra L."/>
            <person name="Macchietto M."/>
            <person name="Macias-Munoz A."/>
            <person name="McGill C.J."/>
            <person name="Rodriguez I.M."/>
            <person name="Rodriguez B."/>
            <person name="Murad R."/>
            <person name="Mortazavi A."/>
        </authorList>
    </citation>
    <scope>NUCLEOTIDE SEQUENCE [LARGE SCALE GENOMIC DNA]</scope>
    <source>
        <strain evidence="2 3">ALL</strain>
    </source>
</reference>
<name>A0A4U5P1K7_STECR</name>
<evidence type="ECO:0000313" key="2">
    <source>
        <dbReference type="EMBL" id="TKR89879.1"/>
    </source>
</evidence>
<feature type="transmembrane region" description="Helical" evidence="1">
    <location>
        <begin position="194"/>
        <end position="213"/>
    </location>
</feature>
<gene>
    <name evidence="2" type="ORF">L596_013919</name>
</gene>
<dbReference type="Proteomes" id="UP000298663">
    <property type="component" value="Unassembled WGS sequence"/>
</dbReference>
<organism evidence="2 3">
    <name type="scientific">Steinernema carpocapsae</name>
    <name type="common">Entomopathogenic nematode</name>
    <dbReference type="NCBI Taxonomy" id="34508"/>
    <lineage>
        <taxon>Eukaryota</taxon>
        <taxon>Metazoa</taxon>
        <taxon>Ecdysozoa</taxon>
        <taxon>Nematoda</taxon>
        <taxon>Chromadorea</taxon>
        <taxon>Rhabditida</taxon>
        <taxon>Tylenchina</taxon>
        <taxon>Panagrolaimomorpha</taxon>
        <taxon>Strongyloidoidea</taxon>
        <taxon>Steinernematidae</taxon>
        <taxon>Steinernema</taxon>
    </lineage>
</organism>
<sequence length="470" mass="53656">MPAVLESQAFTSAQEPNRLIKYVMKVQDSPHVVEHLHAYRKCVIDKHEEPEECNLLGVKKLMVFAHVFGVHPFKGTTKHRTDDCCDKGTILSKFSIFGAVLTVINFLVVVNHAQLNVVQRYLPKIRSGIFSNDASESFLQLLMQVDLLFSNKILFSRFLVAFLTLLIILFNLPSLHALLHAINSLQICNPRHQRVVLAWKIVSVSIFCIAYVFKVFGQIYGYLVLSNQSIHQLFPDWTDYNPVGKFFVFLDVIYYNLIEFPICQIPLLYLSIIALGIGLTFKENADKFKDATTMTQQSLHRFHTDLTKLSEILCLSEKCFNKLLFLTVFSSLVQIIFRTYLFCQAIRNPDSSFLFVLLNTSNLLISNVVWTFVFVLGSCVFVNETSRGGIFKITSELVDDELKPLKDQVYQKLTDYSWGFTVGKFVRIERPLILTMISLIFTIVVIWLQFSISNTSTPIAAPAVPLMPNH</sequence>
<proteinExistence type="predicted"/>
<evidence type="ECO:0000256" key="1">
    <source>
        <dbReference type="SAM" id="Phobius"/>
    </source>
</evidence>
<feature type="transmembrane region" description="Helical" evidence="1">
    <location>
        <begin position="94"/>
        <end position="113"/>
    </location>
</feature>
<keyword evidence="3" id="KW-1185">Reference proteome</keyword>
<keyword evidence="1" id="KW-0472">Membrane</keyword>
<dbReference type="OrthoDB" id="5848665at2759"/>
<keyword evidence="1" id="KW-0812">Transmembrane</keyword>